<evidence type="ECO:0000256" key="2">
    <source>
        <dbReference type="ARBA" id="ARBA00004496"/>
    </source>
</evidence>
<dbReference type="SUPFAM" id="SSF50465">
    <property type="entry name" value="EF-Tu/eEF-1alpha/eIF2-gamma C-terminal domain"/>
    <property type="match status" value="1"/>
</dbReference>
<comment type="function">
    <text evidence="1">This protein promotes the GTP-dependent binding of aminoacyl-tRNA to the A-site of ribosomes during protein biosynthesis.</text>
</comment>
<dbReference type="GO" id="GO:0003924">
    <property type="term" value="F:GTPase activity"/>
    <property type="evidence" value="ECO:0007669"/>
    <property type="project" value="InterPro"/>
</dbReference>
<evidence type="ECO:0000256" key="8">
    <source>
        <dbReference type="ARBA" id="ARBA00022771"/>
    </source>
</evidence>
<dbReference type="InterPro" id="IPR001876">
    <property type="entry name" value="Znf_RanBP2"/>
</dbReference>
<dbReference type="GO" id="GO:0005525">
    <property type="term" value="F:GTP binding"/>
    <property type="evidence" value="ECO:0007669"/>
    <property type="project" value="UniProtKB-KW"/>
</dbReference>
<keyword evidence="8 11" id="KW-0863">Zinc-finger</keyword>
<feature type="region of interest" description="Disordered" evidence="12">
    <location>
        <begin position="169"/>
        <end position="282"/>
    </location>
</feature>
<comment type="similarity">
    <text evidence="3">Belongs to the TRAFAC class translation factor GTPase superfamily. Classic translation factor GTPase family. EF-Tu/EF-1A subfamily.</text>
</comment>
<dbReference type="InterPro" id="IPR036443">
    <property type="entry name" value="Znf_RanBP2_sf"/>
</dbReference>
<dbReference type="Gene3D" id="2.40.30.10">
    <property type="entry name" value="Translation factors"/>
    <property type="match status" value="2"/>
</dbReference>
<feature type="compositionally biased region" description="Polar residues" evidence="12">
    <location>
        <begin position="189"/>
        <end position="199"/>
    </location>
</feature>
<dbReference type="OrthoDB" id="342024at2759"/>
<accession>A0A6D2IKP4</accession>
<dbReference type="PRINTS" id="PR00315">
    <property type="entry name" value="ELONGATNFCT"/>
</dbReference>
<comment type="caution">
    <text evidence="15">The sequence shown here is derived from an EMBL/GenBank/DDBJ whole genome shotgun (WGS) entry which is preliminary data.</text>
</comment>
<comment type="subcellular location">
    <subcellularLocation>
        <location evidence="2">Cytoplasm</location>
    </subcellularLocation>
</comment>
<keyword evidence="6" id="KW-0479">Metal-binding</keyword>
<keyword evidence="4" id="KW-0488">Methylation</keyword>
<evidence type="ECO:0000256" key="7">
    <source>
        <dbReference type="ARBA" id="ARBA00022741"/>
    </source>
</evidence>
<sequence length="730" mass="79152">MPRKGFSNFDDYDDGFDDEDDAYDYEDDIDIDIQEEEAAEPKEESAQQGIWRCAICTYDNDESMSVCDICGVLRHPVAGNQSINQNTVEGRCKESVVSKLAKSLFESVPSSTPKRAALDLPEHENLVMEQGISRGNIHDLHKAFSSKSACVSIAPFKFDAPSPDDLVSNGLTSSRSGSKVPRNIPEANADTTIQNSASTKQKEKQDSAEQNPLKKGGDNSLIKGGSGGIKSAKSLPKASNETSSSSTNMEASESLTGTMNKMSLTGETKNSNNIKTRIPISKSKHKPEEWMLLDLESDTLRQLNLAIVGHVDSGKSTLSGRLLHLLGKISQKQMHKFEKDAKLQGKGSFAYAWALDESAEERERGITMTVAVAYFNTKRHHVVLLDSPGHKDFVPNMIAGATQADAAILVIDASIGAFEAGFDNLKGQTREHARVLRGFGVEQVIVAINKMDIVGYSKDRFDLIKQHIGSFLHSCRFKESSLTWIPLSAMENQNLVAAPSESRLSSWYQGPCLLDAVDSVKSPDRDVSKPLLMPICDVVRSSSQGQVSACGKLEAGAVRPGSKVMVMPSGEQGTVRSLERDSQACTIARAGDNVAIALQGIDANQVMAGGVLCHPDYPVSVATRLELMVLVLEGATPILLGSQLEFHVHHAKEAATVVKLVSVLDPKTGEPTKKSPRCLTAKQSAMLEVNLQYPVCVETFSESRALGRVFLRSSGRTIAMGKVTRIIQES</sequence>
<dbReference type="FunFam" id="2.40.30.10:FF:000020">
    <property type="entry name" value="Translation elongation factor EF-1"/>
    <property type="match status" value="1"/>
</dbReference>
<protein>
    <recommendedName>
        <fullName evidence="17">Tr-type G domain-containing protein</fullName>
    </recommendedName>
</protein>
<dbReference type="PROSITE" id="PS50199">
    <property type="entry name" value="ZF_RANBP2_2"/>
    <property type="match status" value="1"/>
</dbReference>
<feature type="compositionally biased region" description="Acidic residues" evidence="12">
    <location>
        <begin position="10"/>
        <end position="24"/>
    </location>
</feature>
<dbReference type="GO" id="GO:0005737">
    <property type="term" value="C:cytoplasm"/>
    <property type="evidence" value="ECO:0007669"/>
    <property type="project" value="UniProtKB-SubCell"/>
</dbReference>
<dbReference type="Pfam" id="PF22594">
    <property type="entry name" value="GTP-eEF1A_C"/>
    <property type="match status" value="1"/>
</dbReference>
<dbReference type="InterPro" id="IPR009001">
    <property type="entry name" value="Transl_elong_EF1A/Init_IF2_C"/>
</dbReference>
<dbReference type="Pfam" id="PF00009">
    <property type="entry name" value="GTP_EFTU"/>
    <property type="match status" value="1"/>
</dbReference>
<keyword evidence="5" id="KW-0963">Cytoplasm</keyword>
<reference evidence="15" key="1">
    <citation type="submission" date="2020-01" db="EMBL/GenBank/DDBJ databases">
        <authorList>
            <person name="Mishra B."/>
        </authorList>
    </citation>
    <scope>NUCLEOTIDE SEQUENCE [LARGE SCALE GENOMIC DNA]</scope>
</reference>
<dbReference type="SUPFAM" id="SSF50447">
    <property type="entry name" value="Translation proteins"/>
    <property type="match status" value="1"/>
</dbReference>
<dbReference type="PROSITE" id="PS51722">
    <property type="entry name" value="G_TR_2"/>
    <property type="match status" value="1"/>
</dbReference>
<dbReference type="InterPro" id="IPR004161">
    <property type="entry name" value="EFTu-like_2"/>
</dbReference>
<dbReference type="FunFam" id="3.40.50.300:FF:001277">
    <property type="entry name" value="Elongation factor 1 alpha-like protein"/>
    <property type="match status" value="1"/>
</dbReference>
<evidence type="ECO:0000256" key="9">
    <source>
        <dbReference type="ARBA" id="ARBA00022833"/>
    </source>
</evidence>
<dbReference type="CDD" id="cd04093">
    <property type="entry name" value="HBS1_C_III"/>
    <property type="match status" value="1"/>
</dbReference>
<dbReference type="Gene3D" id="3.40.50.300">
    <property type="entry name" value="P-loop containing nucleotide triphosphate hydrolases"/>
    <property type="match status" value="1"/>
</dbReference>
<dbReference type="Pfam" id="PF03144">
    <property type="entry name" value="GTP_EFTU_D2"/>
    <property type="match status" value="1"/>
</dbReference>
<keyword evidence="9" id="KW-0862">Zinc</keyword>
<evidence type="ECO:0000256" key="5">
    <source>
        <dbReference type="ARBA" id="ARBA00022490"/>
    </source>
</evidence>
<evidence type="ECO:0000256" key="4">
    <source>
        <dbReference type="ARBA" id="ARBA00022481"/>
    </source>
</evidence>
<feature type="domain" description="Tr-type G" evidence="14">
    <location>
        <begin position="300"/>
        <end position="524"/>
    </location>
</feature>
<dbReference type="SMART" id="SM00547">
    <property type="entry name" value="ZnF_RBZ"/>
    <property type="match status" value="1"/>
</dbReference>
<dbReference type="PANTHER" id="PTHR23115">
    <property type="entry name" value="TRANSLATION FACTOR"/>
    <property type="match status" value="1"/>
</dbReference>
<organism evidence="15 16">
    <name type="scientific">Microthlaspi erraticum</name>
    <dbReference type="NCBI Taxonomy" id="1685480"/>
    <lineage>
        <taxon>Eukaryota</taxon>
        <taxon>Viridiplantae</taxon>
        <taxon>Streptophyta</taxon>
        <taxon>Embryophyta</taxon>
        <taxon>Tracheophyta</taxon>
        <taxon>Spermatophyta</taxon>
        <taxon>Magnoliopsida</taxon>
        <taxon>eudicotyledons</taxon>
        <taxon>Gunneridae</taxon>
        <taxon>Pentapetalae</taxon>
        <taxon>rosids</taxon>
        <taxon>malvids</taxon>
        <taxon>Brassicales</taxon>
        <taxon>Brassicaceae</taxon>
        <taxon>Coluteocarpeae</taxon>
        <taxon>Microthlaspi</taxon>
    </lineage>
</organism>
<dbReference type="SUPFAM" id="SSF90209">
    <property type="entry name" value="Ran binding protein zinc finger-like"/>
    <property type="match status" value="1"/>
</dbReference>
<evidence type="ECO:0000256" key="6">
    <source>
        <dbReference type="ARBA" id="ARBA00022723"/>
    </source>
</evidence>
<feature type="region of interest" description="Disordered" evidence="12">
    <location>
        <begin position="1"/>
        <end position="24"/>
    </location>
</feature>
<dbReference type="PROSITE" id="PS01358">
    <property type="entry name" value="ZF_RANBP2_1"/>
    <property type="match status" value="1"/>
</dbReference>
<feature type="compositionally biased region" description="Polar residues" evidence="12">
    <location>
        <begin position="255"/>
        <end position="275"/>
    </location>
</feature>
<keyword evidence="7" id="KW-0547">Nucleotide-binding</keyword>
<evidence type="ECO:0008006" key="17">
    <source>
        <dbReference type="Google" id="ProtNLM"/>
    </source>
</evidence>
<evidence type="ECO:0000313" key="15">
    <source>
        <dbReference type="EMBL" id="CAA7027211.1"/>
    </source>
</evidence>
<evidence type="ECO:0000256" key="3">
    <source>
        <dbReference type="ARBA" id="ARBA00007249"/>
    </source>
</evidence>
<evidence type="ECO:0000259" key="13">
    <source>
        <dbReference type="PROSITE" id="PS50199"/>
    </source>
</evidence>
<dbReference type="AlphaFoldDB" id="A0A6D2IKP4"/>
<dbReference type="CDD" id="cd01883">
    <property type="entry name" value="EF1_alpha"/>
    <property type="match status" value="1"/>
</dbReference>
<dbReference type="InterPro" id="IPR009000">
    <property type="entry name" value="Transl_B-barrel_sf"/>
</dbReference>
<name>A0A6D2IKP4_9BRAS</name>
<dbReference type="InterPro" id="IPR027417">
    <property type="entry name" value="P-loop_NTPase"/>
</dbReference>
<keyword evidence="10" id="KW-0342">GTP-binding</keyword>
<dbReference type="EMBL" id="CACVBM020001052">
    <property type="protein sequence ID" value="CAA7027211.1"/>
    <property type="molecule type" value="Genomic_DNA"/>
</dbReference>
<dbReference type="SUPFAM" id="SSF52540">
    <property type="entry name" value="P-loop containing nucleoside triphosphate hydrolases"/>
    <property type="match status" value="1"/>
</dbReference>
<dbReference type="Proteomes" id="UP000467841">
    <property type="component" value="Unassembled WGS sequence"/>
</dbReference>
<dbReference type="FunFam" id="2.40.30.10:FF:000060">
    <property type="entry name" value="elongation factor 1-alpha isoform X4"/>
    <property type="match status" value="1"/>
</dbReference>
<gene>
    <name evidence="15" type="ORF">MERR_LOCUS14446</name>
</gene>
<dbReference type="InterPro" id="IPR054696">
    <property type="entry name" value="GTP-eEF1A_C"/>
</dbReference>
<keyword evidence="16" id="KW-1185">Reference proteome</keyword>
<evidence type="ECO:0000313" key="16">
    <source>
        <dbReference type="Proteomes" id="UP000467841"/>
    </source>
</evidence>
<dbReference type="InterPro" id="IPR000795">
    <property type="entry name" value="T_Tr_GTP-bd_dom"/>
</dbReference>
<proteinExistence type="inferred from homology"/>
<evidence type="ECO:0000256" key="1">
    <source>
        <dbReference type="ARBA" id="ARBA00003982"/>
    </source>
</evidence>
<dbReference type="InterPro" id="IPR050100">
    <property type="entry name" value="TRAFAC_GTPase_members"/>
</dbReference>
<dbReference type="GO" id="GO:0008270">
    <property type="term" value="F:zinc ion binding"/>
    <property type="evidence" value="ECO:0007669"/>
    <property type="project" value="UniProtKB-KW"/>
</dbReference>
<feature type="domain" description="RanBP2-type" evidence="13">
    <location>
        <begin position="47"/>
        <end position="76"/>
    </location>
</feature>
<evidence type="ECO:0000256" key="10">
    <source>
        <dbReference type="ARBA" id="ARBA00023134"/>
    </source>
</evidence>
<feature type="compositionally biased region" description="Low complexity" evidence="12">
    <location>
        <begin position="229"/>
        <end position="254"/>
    </location>
</feature>
<dbReference type="CDD" id="cd16267">
    <property type="entry name" value="HBS1-like_II"/>
    <property type="match status" value="1"/>
</dbReference>
<evidence type="ECO:0000256" key="11">
    <source>
        <dbReference type="PROSITE-ProRule" id="PRU00322"/>
    </source>
</evidence>
<evidence type="ECO:0000259" key="14">
    <source>
        <dbReference type="PROSITE" id="PS51722"/>
    </source>
</evidence>
<evidence type="ECO:0000256" key="12">
    <source>
        <dbReference type="SAM" id="MobiDB-lite"/>
    </source>
</evidence>